<feature type="region of interest" description="Disordered" evidence="1">
    <location>
        <begin position="45"/>
        <end position="71"/>
    </location>
</feature>
<dbReference type="Proteomes" id="UP001215280">
    <property type="component" value="Unassembled WGS sequence"/>
</dbReference>
<feature type="region of interest" description="Disordered" evidence="1">
    <location>
        <begin position="1"/>
        <end position="29"/>
    </location>
</feature>
<evidence type="ECO:0000256" key="1">
    <source>
        <dbReference type="SAM" id="MobiDB-lite"/>
    </source>
</evidence>
<feature type="region of interest" description="Disordered" evidence="1">
    <location>
        <begin position="105"/>
        <end position="127"/>
    </location>
</feature>
<feature type="compositionally biased region" description="Pro residues" evidence="1">
    <location>
        <begin position="9"/>
        <end position="22"/>
    </location>
</feature>
<sequence>MDTYRPRPVKPSIPSPTPPPDRTPTTSTVHLIPYSAPRVKAACGRARARARASSRAVHQESPCEGTLGPQSSFSSAYNLPRAPLIPPRSSVSPWEGECVVARSCQHEKGGKRKGSADRDGEGRGGKGVLVHGARRAFAHGSIATLVGGSVWRREERQRVSAEVREEGAYLASFPFSCVDGVGSAPPARAAEGKGKNHALEQRDVEQITMGTRTSFPCVVVGEAATERTGVPGEWRRGSPIHSYDCHSSSLSNATGLHPTPPTRRARGEGRDCALGGAGDQRSPTEQERDTFSFLLVGGDGRRVPAFAPSAGHPAPSQLYSTLDLADALRMLCHGGCSGARGRALEQREVERGGEPRFAWSRSRSSLHAFFVTSACAAGRSQPGCGEIGSDERNGRNLMGIAAGTLRSESRRQVAEK</sequence>
<accession>A0AAD7K7N3</accession>
<evidence type="ECO:0000313" key="2">
    <source>
        <dbReference type="EMBL" id="KAJ7780039.1"/>
    </source>
</evidence>
<organism evidence="2 3">
    <name type="scientific">Mycena maculata</name>
    <dbReference type="NCBI Taxonomy" id="230809"/>
    <lineage>
        <taxon>Eukaryota</taxon>
        <taxon>Fungi</taxon>
        <taxon>Dikarya</taxon>
        <taxon>Basidiomycota</taxon>
        <taxon>Agaricomycotina</taxon>
        <taxon>Agaricomycetes</taxon>
        <taxon>Agaricomycetidae</taxon>
        <taxon>Agaricales</taxon>
        <taxon>Marasmiineae</taxon>
        <taxon>Mycenaceae</taxon>
        <taxon>Mycena</taxon>
    </lineage>
</organism>
<protein>
    <submittedName>
        <fullName evidence="2">Uncharacterized protein</fullName>
    </submittedName>
</protein>
<name>A0AAD7K7N3_9AGAR</name>
<comment type="caution">
    <text evidence="2">The sequence shown here is derived from an EMBL/GenBank/DDBJ whole genome shotgun (WGS) entry which is preliminary data.</text>
</comment>
<dbReference type="EMBL" id="JARJLG010000006">
    <property type="protein sequence ID" value="KAJ7780039.1"/>
    <property type="molecule type" value="Genomic_DNA"/>
</dbReference>
<proteinExistence type="predicted"/>
<reference evidence="2" key="1">
    <citation type="submission" date="2023-03" db="EMBL/GenBank/DDBJ databases">
        <title>Massive genome expansion in bonnet fungi (Mycena s.s.) driven by repeated elements and novel gene families across ecological guilds.</title>
        <authorList>
            <consortium name="Lawrence Berkeley National Laboratory"/>
            <person name="Harder C.B."/>
            <person name="Miyauchi S."/>
            <person name="Viragh M."/>
            <person name="Kuo A."/>
            <person name="Thoen E."/>
            <person name="Andreopoulos B."/>
            <person name="Lu D."/>
            <person name="Skrede I."/>
            <person name="Drula E."/>
            <person name="Henrissat B."/>
            <person name="Morin E."/>
            <person name="Kohler A."/>
            <person name="Barry K."/>
            <person name="LaButti K."/>
            <person name="Morin E."/>
            <person name="Salamov A."/>
            <person name="Lipzen A."/>
            <person name="Mereny Z."/>
            <person name="Hegedus B."/>
            <person name="Baldrian P."/>
            <person name="Stursova M."/>
            <person name="Weitz H."/>
            <person name="Taylor A."/>
            <person name="Grigoriev I.V."/>
            <person name="Nagy L.G."/>
            <person name="Martin F."/>
            <person name="Kauserud H."/>
        </authorList>
    </citation>
    <scope>NUCLEOTIDE SEQUENCE</scope>
    <source>
        <strain evidence="2">CBHHK188m</strain>
    </source>
</reference>
<feature type="region of interest" description="Disordered" evidence="1">
    <location>
        <begin position="249"/>
        <end position="287"/>
    </location>
</feature>
<evidence type="ECO:0000313" key="3">
    <source>
        <dbReference type="Proteomes" id="UP001215280"/>
    </source>
</evidence>
<dbReference type="AlphaFoldDB" id="A0AAD7K7N3"/>
<keyword evidence="3" id="KW-1185">Reference proteome</keyword>
<feature type="compositionally biased region" description="Basic and acidic residues" evidence="1">
    <location>
        <begin position="105"/>
        <end position="124"/>
    </location>
</feature>
<gene>
    <name evidence="2" type="ORF">DFH07DRAFT_1025764</name>
</gene>